<gene>
    <name evidence="3" type="ORF">EJ04DRAFT_533738</name>
</gene>
<sequence length="279" mass="32263">MWLINAQNQRLEQFLGCDVPKYAILSHTWEHEEVTFQEMSYLHASLTNRKGYRKINHACVRALKDGLQYAWVDTCCIDKSNLAELTESINSMYKWYQNAEICYVYLADLTKGVPSREGFKTCRWFTRGWTLQELIAPKHIRFFDQDWECIGDKEDFLDDLYSATSISVDVLSHKRQPSGFSIATRMSWAARRNTTRMEDLAYCLLGIFDVNMPLIYGEGMKAFRRLQEQILMRSNDLTLLAWNIHLEKLNAGDWGAKVEEADNILLNLAGRSPAGPRLG</sequence>
<evidence type="ECO:0000313" key="4">
    <source>
        <dbReference type="Proteomes" id="UP000799444"/>
    </source>
</evidence>
<dbReference type="PANTHER" id="PTHR10622:SF12">
    <property type="entry name" value="HET DOMAIN-CONTAINING PROTEIN"/>
    <property type="match status" value="1"/>
</dbReference>
<protein>
    <submittedName>
        <fullName evidence="3">HET-domain-containing protein</fullName>
    </submittedName>
</protein>
<keyword evidence="4" id="KW-1185">Reference proteome</keyword>
<dbReference type="PANTHER" id="PTHR10622">
    <property type="entry name" value="HET DOMAIN-CONTAINING PROTEIN"/>
    <property type="match status" value="1"/>
</dbReference>
<organism evidence="3 4">
    <name type="scientific">Polyplosphaeria fusca</name>
    <dbReference type="NCBI Taxonomy" id="682080"/>
    <lineage>
        <taxon>Eukaryota</taxon>
        <taxon>Fungi</taxon>
        <taxon>Dikarya</taxon>
        <taxon>Ascomycota</taxon>
        <taxon>Pezizomycotina</taxon>
        <taxon>Dothideomycetes</taxon>
        <taxon>Pleosporomycetidae</taxon>
        <taxon>Pleosporales</taxon>
        <taxon>Tetraplosphaeriaceae</taxon>
        <taxon>Polyplosphaeria</taxon>
    </lineage>
</organism>
<dbReference type="InterPro" id="IPR058525">
    <property type="entry name" value="DUF8212"/>
</dbReference>
<dbReference type="OrthoDB" id="20872at2759"/>
<evidence type="ECO:0000259" key="1">
    <source>
        <dbReference type="Pfam" id="PF06985"/>
    </source>
</evidence>
<dbReference type="EMBL" id="ML996126">
    <property type="protein sequence ID" value="KAF2736355.1"/>
    <property type="molecule type" value="Genomic_DNA"/>
</dbReference>
<evidence type="ECO:0000313" key="3">
    <source>
        <dbReference type="EMBL" id="KAF2736355.1"/>
    </source>
</evidence>
<reference evidence="3" key="1">
    <citation type="journal article" date="2020" name="Stud. Mycol.">
        <title>101 Dothideomycetes genomes: a test case for predicting lifestyles and emergence of pathogens.</title>
        <authorList>
            <person name="Haridas S."/>
            <person name="Albert R."/>
            <person name="Binder M."/>
            <person name="Bloem J."/>
            <person name="Labutti K."/>
            <person name="Salamov A."/>
            <person name="Andreopoulos B."/>
            <person name="Baker S."/>
            <person name="Barry K."/>
            <person name="Bills G."/>
            <person name="Bluhm B."/>
            <person name="Cannon C."/>
            <person name="Castanera R."/>
            <person name="Culley D."/>
            <person name="Daum C."/>
            <person name="Ezra D."/>
            <person name="Gonzalez J."/>
            <person name="Henrissat B."/>
            <person name="Kuo A."/>
            <person name="Liang C."/>
            <person name="Lipzen A."/>
            <person name="Lutzoni F."/>
            <person name="Magnuson J."/>
            <person name="Mondo S."/>
            <person name="Nolan M."/>
            <person name="Ohm R."/>
            <person name="Pangilinan J."/>
            <person name="Park H.-J."/>
            <person name="Ramirez L."/>
            <person name="Alfaro M."/>
            <person name="Sun H."/>
            <person name="Tritt A."/>
            <person name="Yoshinaga Y."/>
            <person name="Zwiers L.-H."/>
            <person name="Turgeon B."/>
            <person name="Goodwin S."/>
            <person name="Spatafora J."/>
            <person name="Crous P."/>
            <person name="Grigoriev I."/>
        </authorList>
    </citation>
    <scope>NUCLEOTIDE SEQUENCE</scope>
    <source>
        <strain evidence="3">CBS 125425</strain>
    </source>
</reference>
<accession>A0A9P4R1F0</accession>
<dbReference type="Pfam" id="PF06985">
    <property type="entry name" value="HET"/>
    <property type="match status" value="1"/>
</dbReference>
<dbReference type="AlphaFoldDB" id="A0A9P4R1F0"/>
<comment type="caution">
    <text evidence="3">The sequence shown here is derived from an EMBL/GenBank/DDBJ whole genome shotgun (WGS) entry which is preliminary data.</text>
</comment>
<proteinExistence type="predicted"/>
<feature type="domain" description="DUF8212" evidence="2">
    <location>
        <begin position="221"/>
        <end position="249"/>
    </location>
</feature>
<dbReference type="Pfam" id="PF26640">
    <property type="entry name" value="DUF8212"/>
    <property type="match status" value="1"/>
</dbReference>
<evidence type="ECO:0000259" key="2">
    <source>
        <dbReference type="Pfam" id="PF26640"/>
    </source>
</evidence>
<dbReference type="Proteomes" id="UP000799444">
    <property type="component" value="Unassembled WGS sequence"/>
</dbReference>
<feature type="domain" description="Heterokaryon incompatibility" evidence="1">
    <location>
        <begin position="22"/>
        <end position="108"/>
    </location>
</feature>
<dbReference type="InterPro" id="IPR010730">
    <property type="entry name" value="HET"/>
</dbReference>
<name>A0A9P4R1F0_9PLEO</name>